<sequence>MTEKAVDPVCGMEVDTATAKYTAEHGGKTYYFCAEACKRAFEKDPHKYLGEHSHGHGGHGCC</sequence>
<comment type="caution">
    <text evidence="2">The sequence shown here is derived from an EMBL/GenBank/DDBJ whole genome shotgun (WGS) entry which is preliminary data.</text>
</comment>
<reference evidence="2" key="1">
    <citation type="journal article" date="2020" name="ISME J.">
        <title>Gammaproteobacteria mediating utilization of methyl-, sulfur- and petroleum organic compounds in deep ocean hydrothermal plumes.</title>
        <authorList>
            <person name="Zhou Z."/>
            <person name="Liu Y."/>
            <person name="Pan J."/>
            <person name="Cron B.R."/>
            <person name="Toner B.M."/>
            <person name="Anantharaman K."/>
            <person name="Breier J.A."/>
            <person name="Dick G.J."/>
            <person name="Li M."/>
        </authorList>
    </citation>
    <scope>NUCLEOTIDE SEQUENCE</scope>
    <source>
        <strain evidence="2">SZUA-1515</strain>
    </source>
</reference>
<dbReference type="Pfam" id="PF04945">
    <property type="entry name" value="YHS"/>
    <property type="match status" value="1"/>
</dbReference>
<organism evidence="2 3">
    <name type="scientific">Caldiarchaeum subterraneum</name>
    <dbReference type="NCBI Taxonomy" id="311458"/>
    <lineage>
        <taxon>Archaea</taxon>
        <taxon>Nitrososphaerota</taxon>
        <taxon>Candidatus Caldarchaeales</taxon>
        <taxon>Candidatus Caldarchaeaceae</taxon>
        <taxon>Candidatus Caldarchaeum</taxon>
    </lineage>
</organism>
<accession>A0A833ECV8</accession>
<dbReference type="InterPro" id="IPR007029">
    <property type="entry name" value="YHS_dom"/>
</dbReference>
<evidence type="ECO:0000259" key="1">
    <source>
        <dbReference type="SMART" id="SM00746"/>
    </source>
</evidence>
<evidence type="ECO:0000313" key="2">
    <source>
        <dbReference type="EMBL" id="HIQ30215.1"/>
    </source>
</evidence>
<dbReference type="GO" id="GO:0016491">
    <property type="term" value="F:oxidoreductase activity"/>
    <property type="evidence" value="ECO:0007669"/>
    <property type="project" value="InterPro"/>
</dbReference>
<proteinExistence type="predicted"/>
<dbReference type="InterPro" id="IPR009078">
    <property type="entry name" value="Ferritin-like_SF"/>
</dbReference>
<dbReference type="SMART" id="SM00746">
    <property type="entry name" value="TRASH"/>
    <property type="match status" value="1"/>
</dbReference>
<dbReference type="Proteomes" id="UP000608579">
    <property type="component" value="Unassembled WGS sequence"/>
</dbReference>
<evidence type="ECO:0000313" key="3">
    <source>
        <dbReference type="Proteomes" id="UP000608579"/>
    </source>
</evidence>
<dbReference type="InterPro" id="IPR011017">
    <property type="entry name" value="TRASH_dom"/>
</dbReference>
<dbReference type="InterPro" id="IPR012348">
    <property type="entry name" value="RNR-like"/>
</dbReference>
<dbReference type="AlphaFoldDB" id="A0A833ECV8"/>
<gene>
    <name evidence="2" type="ORF">EYH45_06600</name>
</gene>
<name>A0A833ECV8_CALS0</name>
<dbReference type="Gene3D" id="1.10.620.20">
    <property type="entry name" value="Ribonucleotide Reductase, subunit A"/>
    <property type="match status" value="1"/>
</dbReference>
<feature type="domain" description="TRASH" evidence="1">
    <location>
        <begin position="7"/>
        <end position="45"/>
    </location>
</feature>
<protein>
    <submittedName>
        <fullName evidence="2">YHS domain-containing protein</fullName>
    </submittedName>
</protein>
<dbReference type="SUPFAM" id="SSF47240">
    <property type="entry name" value="Ferritin-like"/>
    <property type="match status" value="1"/>
</dbReference>
<dbReference type="EMBL" id="DQVM01000125">
    <property type="protein sequence ID" value="HIQ30215.1"/>
    <property type="molecule type" value="Genomic_DNA"/>
</dbReference>